<accession>A0ABQ6PKK6</accession>
<sequence>MNPTKFDEDFVKNLIKQKEGKSLDFKNKITSKEKIAKTLVAFANTIGGFLVIGVTDKRQIRGIDPEEEKYMIDAANQIHCLPQVKISHHEIKMTNPDFPENAEEEEITLLLVWVDPHPQAPVKYKTTLGEEITYIRQGDRTVALRN</sequence>
<dbReference type="Pfam" id="PF04326">
    <property type="entry name" value="SLFN_AlbA_2"/>
    <property type="match status" value="1"/>
</dbReference>
<dbReference type="PANTHER" id="PTHR30595">
    <property type="entry name" value="GLPR-RELATED TRANSCRIPTIONAL REPRESSOR"/>
    <property type="match status" value="1"/>
</dbReference>
<organism evidence="2 3">
    <name type="scientific">Algoriphagus confluentis</name>
    <dbReference type="NCBI Taxonomy" id="1697556"/>
    <lineage>
        <taxon>Bacteria</taxon>
        <taxon>Pseudomonadati</taxon>
        <taxon>Bacteroidota</taxon>
        <taxon>Cytophagia</taxon>
        <taxon>Cytophagales</taxon>
        <taxon>Cyclobacteriaceae</taxon>
        <taxon>Algoriphagus</taxon>
    </lineage>
</organism>
<dbReference type="InterPro" id="IPR038461">
    <property type="entry name" value="Schlafen_AlbA_2_dom_sf"/>
</dbReference>
<feature type="domain" description="Schlafen AlbA-2" evidence="1">
    <location>
        <begin position="19"/>
        <end position="143"/>
    </location>
</feature>
<dbReference type="InterPro" id="IPR007421">
    <property type="entry name" value="Schlafen_AlbA_2_dom"/>
</dbReference>
<dbReference type="PANTHER" id="PTHR30595:SF6">
    <property type="entry name" value="SCHLAFEN ALBA-2 DOMAIN-CONTAINING PROTEIN"/>
    <property type="match status" value="1"/>
</dbReference>
<evidence type="ECO:0000313" key="3">
    <source>
        <dbReference type="Proteomes" id="UP001338309"/>
    </source>
</evidence>
<dbReference type="Gene3D" id="3.30.950.30">
    <property type="entry name" value="Schlafen, AAA domain"/>
    <property type="match status" value="1"/>
</dbReference>
<keyword evidence="3" id="KW-1185">Reference proteome</keyword>
<protein>
    <recommendedName>
        <fullName evidence="1">Schlafen AlbA-2 domain-containing protein</fullName>
    </recommendedName>
</protein>
<name>A0ABQ6PKK6_9BACT</name>
<reference evidence="2 3" key="1">
    <citation type="submission" date="2023-08" db="EMBL/GenBank/DDBJ databases">
        <title>Draft genome sequence of Algoriphagus confluentis.</title>
        <authorList>
            <person name="Takatani N."/>
            <person name="Hosokawa M."/>
            <person name="Sawabe T."/>
        </authorList>
    </citation>
    <scope>NUCLEOTIDE SEQUENCE [LARGE SCALE GENOMIC DNA]</scope>
    <source>
        <strain evidence="2 3">NBRC 111222</strain>
    </source>
</reference>
<gene>
    <name evidence="2" type="ORF">Aconfl_11450</name>
</gene>
<proteinExistence type="predicted"/>
<dbReference type="RefSeq" id="WP_338223253.1">
    <property type="nucleotide sequence ID" value="NZ_BTPD01000003.1"/>
</dbReference>
<evidence type="ECO:0000259" key="1">
    <source>
        <dbReference type="Pfam" id="PF04326"/>
    </source>
</evidence>
<evidence type="ECO:0000313" key="2">
    <source>
        <dbReference type="EMBL" id="GMQ28502.1"/>
    </source>
</evidence>
<comment type="caution">
    <text evidence="2">The sequence shown here is derived from an EMBL/GenBank/DDBJ whole genome shotgun (WGS) entry which is preliminary data.</text>
</comment>
<dbReference type="EMBL" id="BTPD01000003">
    <property type="protein sequence ID" value="GMQ28502.1"/>
    <property type="molecule type" value="Genomic_DNA"/>
</dbReference>
<dbReference type="Proteomes" id="UP001338309">
    <property type="component" value="Unassembled WGS sequence"/>
</dbReference>